<dbReference type="EMBL" id="KV875108">
    <property type="protein sequence ID" value="OIW23139.1"/>
    <property type="molecule type" value="Genomic_DNA"/>
</dbReference>
<organism evidence="1 2">
    <name type="scientific">Coniochaeta ligniaria NRRL 30616</name>
    <dbReference type="NCBI Taxonomy" id="1408157"/>
    <lineage>
        <taxon>Eukaryota</taxon>
        <taxon>Fungi</taxon>
        <taxon>Dikarya</taxon>
        <taxon>Ascomycota</taxon>
        <taxon>Pezizomycotina</taxon>
        <taxon>Sordariomycetes</taxon>
        <taxon>Sordariomycetidae</taxon>
        <taxon>Coniochaetales</taxon>
        <taxon>Coniochaetaceae</taxon>
        <taxon>Coniochaeta</taxon>
    </lineage>
</organism>
<dbReference type="AlphaFoldDB" id="A0A1J7I6Z7"/>
<evidence type="ECO:0000313" key="2">
    <source>
        <dbReference type="Proteomes" id="UP000182658"/>
    </source>
</evidence>
<proteinExistence type="predicted"/>
<name>A0A1J7I6Z7_9PEZI</name>
<accession>A0A1J7I6Z7</accession>
<dbReference type="InParanoid" id="A0A1J7I6Z7"/>
<reference evidence="1 2" key="1">
    <citation type="submission" date="2016-10" db="EMBL/GenBank/DDBJ databases">
        <title>Draft genome sequence of Coniochaeta ligniaria NRRL30616, a lignocellulolytic fungus for bioabatement of inhibitors in plant biomass hydrolysates.</title>
        <authorList>
            <consortium name="DOE Joint Genome Institute"/>
            <person name="Jimenez D.J."/>
            <person name="Hector R.E."/>
            <person name="Riley R."/>
            <person name="Sun H."/>
            <person name="Grigoriev I.V."/>
            <person name="Van Elsas J.D."/>
            <person name="Nichols N.N."/>
        </authorList>
    </citation>
    <scope>NUCLEOTIDE SEQUENCE [LARGE SCALE GENOMIC DNA]</scope>
    <source>
        <strain evidence="1 2">NRRL 30616</strain>
    </source>
</reference>
<dbReference type="Proteomes" id="UP000182658">
    <property type="component" value="Unassembled WGS sequence"/>
</dbReference>
<gene>
    <name evidence="1" type="ORF">CONLIGDRAFT_143147</name>
</gene>
<keyword evidence="2" id="KW-1185">Reference proteome</keyword>
<sequence>MTSCWLVTGQPPATITIEPIQTFVLRDAIILRTPAVSCLYSAPVEETQQCSNQLAESLRRCSRSTSASLTHAISKSSISNTTAQSTSELHICIHGRTQRHGGLRIISSTACAVHKQTSYHCMLVLVDQTGTASTSGGATLCRPRKGTTNVWLAAEAWHRKRRGRTTVVARPGAAGCNELRRL</sequence>
<evidence type="ECO:0000313" key="1">
    <source>
        <dbReference type="EMBL" id="OIW23139.1"/>
    </source>
</evidence>
<protein>
    <submittedName>
        <fullName evidence="1">Uncharacterized protein</fullName>
    </submittedName>
</protein>